<dbReference type="EMBL" id="CAUYUJ010021581">
    <property type="protein sequence ID" value="CAK0905547.1"/>
    <property type="molecule type" value="Genomic_DNA"/>
</dbReference>
<dbReference type="CDD" id="cd00180">
    <property type="entry name" value="PKc"/>
    <property type="match status" value="1"/>
</dbReference>
<dbReference type="Pfam" id="PF00069">
    <property type="entry name" value="Pkinase"/>
    <property type="match status" value="1"/>
</dbReference>
<dbReference type="SUPFAM" id="SSF56112">
    <property type="entry name" value="Protein kinase-like (PK-like)"/>
    <property type="match status" value="1"/>
</dbReference>
<dbReference type="InterPro" id="IPR008266">
    <property type="entry name" value="Tyr_kinase_AS"/>
</dbReference>
<comment type="caution">
    <text evidence="9">The sequence shown here is derived from an EMBL/GenBank/DDBJ whole genome shotgun (WGS) entry which is preliminary data.</text>
</comment>
<dbReference type="PANTHER" id="PTHR24349">
    <property type="entry name" value="SERINE/THREONINE-PROTEIN KINASE"/>
    <property type="match status" value="1"/>
</dbReference>
<evidence type="ECO:0000313" key="10">
    <source>
        <dbReference type="Proteomes" id="UP001189429"/>
    </source>
</evidence>
<feature type="binding site" evidence="6">
    <location>
        <position position="105"/>
    </location>
    <ligand>
        <name>ATP</name>
        <dbReference type="ChEBI" id="CHEBI:30616"/>
    </ligand>
</feature>
<evidence type="ECO:0000256" key="7">
    <source>
        <dbReference type="SAM" id="MobiDB-lite"/>
    </source>
</evidence>
<dbReference type="PROSITE" id="PS50011">
    <property type="entry name" value="PROTEIN_KINASE_DOM"/>
    <property type="match status" value="1"/>
</dbReference>
<keyword evidence="10" id="KW-1185">Reference proteome</keyword>
<dbReference type="Proteomes" id="UP001189429">
    <property type="component" value="Unassembled WGS sequence"/>
</dbReference>
<sequence>MGSTSGSSLASARGQPAESPGTPPDEPRSPPLADARDAGAARPPRRLVQDPCKTDLSHFRPKAEFDALPHGDFVRVRPLGEGFNGTVQQYRWRKPEGDIQVAVKKIPLEQLSRVALTETDERTSHFRLPSGRPKAFVEDSLSEIGVLSYLARQPGCPRGLLRLLGVFSEDRAFVWVVTELAEAGELFGHVVSGAASGEVQARRYTREMLDAVAYLHKHHIGHRDLSLENMLLTKDKTLQVMDFGMSVLSHSASGEELRYFRLVGKDQYRAPECYVPEVEDVHLVCPLGAGPGEVRMERLAGAWSSHMAVVRLPADAQPGEPCRAAVWGYAAQ</sequence>
<feature type="region of interest" description="Disordered" evidence="7">
    <location>
        <begin position="1"/>
        <end position="51"/>
    </location>
</feature>
<keyword evidence="2" id="KW-0808">Transferase</keyword>
<dbReference type="InterPro" id="IPR011009">
    <property type="entry name" value="Kinase-like_dom_sf"/>
</dbReference>
<keyword evidence="5 6" id="KW-0067">ATP-binding</keyword>
<organism evidence="9 10">
    <name type="scientific">Prorocentrum cordatum</name>
    <dbReference type="NCBI Taxonomy" id="2364126"/>
    <lineage>
        <taxon>Eukaryota</taxon>
        <taxon>Sar</taxon>
        <taxon>Alveolata</taxon>
        <taxon>Dinophyceae</taxon>
        <taxon>Prorocentrales</taxon>
        <taxon>Prorocentraceae</taxon>
        <taxon>Prorocentrum</taxon>
    </lineage>
</organism>
<keyword evidence="4" id="KW-0418">Kinase</keyword>
<protein>
    <recommendedName>
        <fullName evidence="8">Protein kinase domain-containing protein</fullName>
    </recommendedName>
</protein>
<dbReference type="InterPro" id="IPR017441">
    <property type="entry name" value="Protein_kinase_ATP_BS"/>
</dbReference>
<evidence type="ECO:0000256" key="4">
    <source>
        <dbReference type="ARBA" id="ARBA00022777"/>
    </source>
</evidence>
<evidence type="ECO:0000256" key="5">
    <source>
        <dbReference type="ARBA" id="ARBA00022840"/>
    </source>
</evidence>
<reference evidence="9" key="1">
    <citation type="submission" date="2023-10" db="EMBL/GenBank/DDBJ databases">
        <authorList>
            <person name="Chen Y."/>
            <person name="Shah S."/>
            <person name="Dougan E. K."/>
            <person name="Thang M."/>
            <person name="Chan C."/>
        </authorList>
    </citation>
    <scope>NUCLEOTIDE SEQUENCE [LARGE SCALE GENOMIC DNA]</scope>
</reference>
<keyword evidence="1" id="KW-0723">Serine/threonine-protein kinase</keyword>
<keyword evidence="3 6" id="KW-0547">Nucleotide-binding</keyword>
<evidence type="ECO:0000256" key="3">
    <source>
        <dbReference type="ARBA" id="ARBA00022741"/>
    </source>
</evidence>
<proteinExistence type="predicted"/>
<gene>
    <name evidence="9" type="ORF">PCOR1329_LOCUS81228</name>
</gene>
<accession>A0ABN9XZG8</accession>
<dbReference type="InterPro" id="IPR050205">
    <property type="entry name" value="CDPK_Ser/Thr_kinases"/>
</dbReference>
<feature type="compositionally biased region" description="Polar residues" evidence="7">
    <location>
        <begin position="1"/>
        <end position="10"/>
    </location>
</feature>
<dbReference type="Gene3D" id="1.10.510.10">
    <property type="entry name" value="Transferase(Phosphotransferase) domain 1"/>
    <property type="match status" value="1"/>
</dbReference>
<evidence type="ECO:0000259" key="8">
    <source>
        <dbReference type="PROSITE" id="PS50011"/>
    </source>
</evidence>
<feature type="non-terminal residue" evidence="9">
    <location>
        <position position="332"/>
    </location>
</feature>
<dbReference type="InterPro" id="IPR000719">
    <property type="entry name" value="Prot_kinase_dom"/>
</dbReference>
<evidence type="ECO:0000256" key="6">
    <source>
        <dbReference type="PROSITE-ProRule" id="PRU10141"/>
    </source>
</evidence>
<feature type="domain" description="Protein kinase" evidence="8">
    <location>
        <begin position="73"/>
        <end position="332"/>
    </location>
</feature>
<evidence type="ECO:0000313" key="9">
    <source>
        <dbReference type="EMBL" id="CAK0905547.1"/>
    </source>
</evidence>
<evidence type="ECO:0000256" key="2">
    <source>
        <dbReference type="ARBA" id="ARBA00022679"/>
    </source>
</evidence>
<dbReference type="PROSITE" id="PS00109">
    <property type="entry name" value="PROTEIN_KINASE_TYR"/>
    <property type="match status" value="1"/>
</dbReference>
<name>A0ABN9XZG8_9DINO</name>
<evidence type="ECO:0000256" key="1">
    <source>
        <dbReference type="ARBA" id="ARBA00022527"/>
    </source>
</evidence>
<dbReference type="PROSITE" id="PS00107">
    <property type="entry name" value="PROTEIN_KINASE_ATP"/>
    <property type="match status" value="1"/>
</dbReference>